<evidence type="ECO:0000313" key="6">
    <source>
        <dbReference type="EMBL" id="KAG0467996.1"/>
    </source>
</evidence>
<dbReference type="PANTHER" id="PTHR15598">
    <property type="entry name" value="ENHANCER OF MRNA-DECAPPING PROTEIN 4"/>
    <property type="match status" value="1"/>
</dbReference>
<evidence type="ECO:0000256" key="4">
    <source>
        <dbReference type="ARBA" id="ARBA00022737"/>
    </source>
</evidence>
<dbReference type="GO" id="GO:0031087">
    <property type="term" value="P:deadenylation-independent decapping of nuclear-transcribed mRNA"/>
    <property type="evidence" value="ECO:0007669"/>
    <property type="project" value="InterPro"/>
</dbReference>
<evidence type="ECO:0000256" key="3">
    <source>
        <dbReference type="ARBA" id="ARBA00022574"/>
    </source>
</evidence>
<dbReference type="Proteomes" id="UP000639772">
    <property type="component" value="Chromosome 9"/>
</dbReference>
<proteinExistence type="predicted"/>
<comment type="subcellular location">
    <subcellularLocation>
        <location evidence="1">Cytoplasm</location>
    </subcellularLocation>
</comment>
<reference evidence="6 7" key="1">
    <citation type="journal article" date="2020" name="Nat. Food">
        <title>A phased Vanilla planifolia genome enables genetic improvement of flavour and production.</title>
        <authorList>
            <person name="Hasing T."/>
            <person name="Tang H."/>
            <person name="Brym M."/>
            <person name="Khazi F."/>
            <person name="Huang T."/>
            <person name="Chambers A.H."/>
        </authorList>
    </citation>
    <scope>NUCLEOTIDE SEQUENCE [LARGE SCALE GENOMIC DNA]</scope>
    <source>
        <tissue evidence="6">Leaf</tissue>
    </source>
</reference>
<keyword evidence="3" id="KW-0853">WD repeat</keyword>
<dbReference type="GO" id="GO:0000932">
    <property type="term" value="C:P-body"/>
    <property type="evidence" value="ECO:0007669"/>
    <property type="project" value="TreeGrafter"/>
</dbReference>
<comment type="caution">
    <text evidence="6">The sequence shown here is derived from an EMBL/GenBank/DDBJ whole genome shotgun (WGS) entry which is preliminary data.</text>
</comment>
<keyword evidence="4" id="KW-0677">Repeat</keyword>
<evidence type="ECO:0000256" key="1">
    <source>
        <dbReference type="ARBA" id="ARBA00004496"/>
    </source>
</evidence>
<name>A0A835UQG8_VANPL</name>
<feature type="region of interest" description="Disordered" evidence="5">
    <location>
        <begin position="154"/>
        <end position="202"/>
    </location>
</feature>
<feature type="compositionally biased region" description="Pro residues" evidence="5">
    <location>
        <begin position="84"/>
        <end position="96"/>
    </location>
</feature>
<keyword evidence="2" id="KW-0963">Cytoplasm</keyword>
<protein>
    <submittedName>
        <fullName evidence="6">Uncharacterized protein</fullName>
    </submittedName>
</protein>
<feature type="compositionally biased region" description="Basic and acidic residues" evidence="5">
    <location>
        <begin position="185"/>
        <end position="194"/>
    </location>
</feature>
<dbReference type="EMBL" id="JADCNM010000009">
    <property type="protein sequence ID" value="KAG0467996.1"/>
    <property type="molecule type" value="Genomic_DNA"/>
</dbReference>
<organism evidence="6 7">
    <name type="scientific">Vanilla planifolia</name>
    <name type="common">Vanilla</name>
    <dbReference type="NCBI Taxonomy" id="51239"/>
    <lineage>
        <taxon>Eukaryota</taxon>
        <taxon>Viridiplantae</taxon>
        <taxon>Streptophyta</taxon>
        <taxon>Embryophyta</taxon>
        <taxon>Tracheophyta</taxon>
        <taxon>Spermatophyta</taxon>
        <taxon>Magnoliopsida</taxon>
        <taxon>Liliopsida</taxon>
        <taxon>Asparagales</taxon>
        <taxon>Orchidaceae</taxon>
        <taxon>Vanilloideae</taxon>
        <taxon>Vanilleae</taxon>
        <taxon>Vanilla</taxon>
    </lineage>
</organism>
<evidence type="ECO:0000256" key="5">
    <source>
        <dbReference type="SAM" id="MobiDB-lite"/>
    </source>
</evidence>
<sequence length="271" mass="28884">MASAGGNPNQFDMQKLFRPPSSSSNPSPSAPFHPPASYTAGAPPSPYPPAPSGFSYPPHSPQFHHHPFIHYPQENLQRPTVSYPVPPPHLPIPNPSPNGSGPNPGARLMALLGNSPQAQLEFATSMPAALGPVELAATRYPAPSAPPAVMSAAQALPARTSAQVPPARLPSAKIPRGRPLGGGERSVHDVDSRLPGETQPPQLEVTPITKYISDPGLVLGKQIAVNRTYICYGLKLGTIRVLNINTALRSLLRGIHRFDLPNLINHLRFCL</sequence>
<dbReference type="InterPro" id="IPR045152">
    <property type="entry name" value="EDC4-like"/>
</dbReference>
<evidence type="ECO:0000256" key="2">
    <source>
        <dbReference type="ARBA" id="ARBA00022490"/>
    </source>
</evidence>
<dbReference type="AlphaFoldDB" id="A0A835UQG8"/>
<evidence type="ECO:0000313" key="7">
    <source>
        <dbReference type="Proteomes" id="UP000639772"/>
    </source>
</evidence>
<dbReference type="OrthoDB" id="1743345at2759"/>
<dbReference type="PANTHER" id="PTHR15598:SF5">
    <property type="entry name" value="ENHANCER OF MRNA-DECAPPING PROTEIN 4"/>
    <property type="match status" value="1"/>
</dbReference>
<accession>A0A835UQG8</accession>
<gene>
    <name evidence="6" type="ORF">HPP92_017324</name>
</gene>
<feature type="region of interest" description="Disordered" evidence="5">
    <location>
        <begin position="1"/>
        <end position="105"/>
    </location>
</feature>
<feature type="compositionally biased region" description="Polar residues" evidence="5">
    <location>
        <begin position="1"/>
        <end position="12"/>
    </location>
</feature>